<evidence type="ECO:0000313" key="2">
    <source>
        <dbReference type="Proteomes" id="UP000031670"/>
    </source>
</evidence>
<sequence length="41" mass="4363">MQQVNAQCPSHKLTGLTSVRESTNVGTVSGEVVRVDGFCIN</sequence>
<dbReference type="EMBL" id="BBSA01000008">
    <property type="protein sequence ID" value="GAM63381.1"/>
    <property type="molecule type" value="Genomic_DNA"/>
</dbReference>
<reference evidence="1 2" key="1">
    <citation type="submission" date="2015-01" db="EMBL/GenBank/DDBJ databases">
        <title>Vibrio sp. C5 JCM 19232 whole genome shotgun sequence.</title>
        <authorList>
            <person name="Sawabe T."/>
            <person name="Meirelles P."/>
            <person name="Feng G."/>
            <person name="Sayaka M."/>
            <person name="Hattori M."/>
            <person name="Ohkuma M."/>
        </authorList>
    </citation>
    <scope>NUCLEOTIDE SEQUENCE [LARGE SCALE GENOMIC DNA]</scope>
    <source>
        <strain evidence="1 2">JCM19232</strain>
    </source>
</reference>
<comment type="caution">
    <text evidence="1">The sequence shown here is derived from an EMBL/GenBank/DDBJ whole genome shotgun (WGS) entry which is preliminary data.</text>
</comment>
<dbReference type="Proteomes" id="UP000031670">
    <property type="component" value="Unassembled WGS sequence"/>
</dbReference>
<name>A0A0B8PAH8_9VIBR</name>
<accession>A0A0B8PAH8</accession>
<reference evidence="1 2" key="2">
    <citation type="submission" date="2015-01" db="EMBL/GenBank/DDBJ databases">
        <authorList>
            <consortium name="NBRP consortium"/>
            <person name="Sawabe T."/>
            <person name="Meirelles P."/>
            <person name="Feng G."/>
            <person name="Sayaka M."/>
            <person name="Hattori M."/>
            <person name="Ohkuma M."/>
        </authorList>
    </citation>
    <scope>NUCLEOTIDE SEQUENCE [LARGE SCALE GENOMIC DNA]</scope>
    <source>
        <strain evidence="1 2">JCM19232</strain>
    </source>
</reference>
<gene>
    <name evidence="1" type="ORF">JCM19232_1528</name>
</gene>
<proteinExistence type="predicted"/>
<organism evidence="1 2">
    <name type="scientific">Vibrio ishigakensis</name>
    <dbReference type="NCBI Taxonomy" id="1481914"/>
    <lineage>
        <taxon>Bacteria</taxon>
        <taxon>Pseudomonadati</taxon>
        <taxon>Pseudomonadota</taxon>
        <taxon>Gammaproteobacteria</taxon>
        <taxon>Vibrionales</taxon>
        <taxon>Vibrionaceae</taxon>
        <taxon>Vibrio</taxon>
    </lineage>
</organism>
<evidence type="ECO:0000313" key="1">
    <source>
        <dbReference type="EMBL" id="GAM63381.1"/>
    </source>
</evidence>
<protein>
    <submittedName>
        <fullName evidence="1">Uncharacterized protein</fullName>
    </submittedName>
</protein>
<dbReference type="AlphaFoldDB" id="A0A0B8PAH8"/>